<dbReference type="Proteomes" id="UP000199428">
    <property type="component" value="Unassembled WGS sequence"/>
</dbReference>
<proteinExistence type="predicted"/>
<protein>
    <recommendedName>
        <fullName evidence="5">Molecular chaperone DnaJ</fullName>
    </recommendedName>
</protein>
<accession>A0A1G5RQT4</accession>
<evidence type="ECO:0000256" key="2">
    <source>
        <dbReference type="SAM" id="Coils"/>
    </source>
</evidence>
<name>A0A1G5RQT4_PSEXY</name>
<dbReference type="EMBL" id="FMWK01000001">
    <property type="protein sequence ID" value="SCZ76208.1"/>
    <property type="molecule type" value="Genomic_DNA"/>
</dbReference>
<evidence type="ECO:0000313" key="3">
    <source>
        <dbReference type="EMBL" id="SCZ76208.1"/>
    </source>
</evidence>
<dbReference type="InterPro" id="IPR036869">
    <property type="entry name" value="J_dom_sf"/>
</dbReference>
<dbReference type="Gene3D" id="1.10.287.110">
    <property type="entry name" value="DnaJ domain"/>
    <property type="match status" value="1"/>
</dbReference>
<sequence>MAKNLTCQDKIDMQALEKRHKELEKAWNDLLKEKREVEARIHTLEQQEKQFEMKWEMLIRETQQLADDKKQFERKKKFYDQVQANNAQESYSVTTSDNIVHGEMFFSGVSTQKALKKRYKDLIKIYHPDGDAGDTATVAEINREYEDLKSQMN</sequence>
<dbReference type="RefSeq" id="WP_051194851.1">
    <property type="nucleotide sequence ID" value="NZ_FMWK01000001.1"/>
</dbReference>
<keyword evidence="1" id="KW-0235">DNA replication</keyword>
<dbReference type="SUPFAM" id="SSF46565">
    <property type="entry name" value="Chaperone J-domain"/>
    <property type="match status" value="1"/>
</dbReference>
<organism evidence="3 4">
    <name type="scientific">Pseudobutyrivibrio xylanivorans</name>
    <dbReference type="NCBI Taxonomy" id="185007"/>
    <lineage>
        <taxon>Bacteria</taxon>
        <taxon>Bacillati</taxon>
        <taxon>Bacillota</taxon>
        <taxon>Clostridia</taxon>
        <taxon>Lachnospirales</taxon>
        <taxon>Lachnospiraceae</taxon>
        <taxon>Pseudobutyrivibrio</taxon>
    </lineage>
</organism>
<feature type="coiled-coil region" evidence="2">
    <location>
        <begin position="13"/>
        <end position="54"/>
    </location>
</feature>
<dbReference type="CDD" id="cd06257">
    <property type="entry name" value="DnaJ"/>
    <property type="match status" value="1"/>
</dbReference>
<dbReference type="AlphaFoldDB" id="A0A1G5RQT4"/>
<dbReference type="GO" id="GO:0006260">
    <property type="term" value="P:DNA replication"/>
    <property type="evidence" value="ECO:0007669"/>
    <property type="project" value="UniProtKB-KW"/>
</dbReference>
<evidence type="ECO:0000256" key="1">
    <source>
        <dbReference type="ARBA" id="ARBA00022705"/>
    </source>
</evidence>
<keyword evidence="2" id="KW-0175">Coiled coil</keyword>
<gene>
    <name evidence="3" type="ORF">SAMN02910350_00134</name>
</gene>
<reference evidence="3 4" key="1">
    <citation type="submission" date="2016-10" db="EMBL/GenBank/DDBJ databases">
        <authorList>
            <person name="de Groot N.N."/>
        </authorList>
    </citation>
    <scope>NUCLEOTIDE SEQUENCE [LARGE SCALE GENOMIC DNA]</scope>
    <source>
        <strain evidence="3 4">DSM 10317</strain>
    </source>
</reference>
<evidence type="ECO:0008006" key="5">
    <source>
        <dbReference type="Google" id="ProtNLM"/>
    </source>
</evidence>
<dbReference type="InterPro" id="IPR001623">
    <property type="entry name" value="DnaJ_domain"/>
</dbReference>
<evidence type="ECO:0000313" key="4">
    <source>
        <dbReference type="Proteomes" id="UP000199428"/>
    </source>
</evidence>